<feature type="region of interest" description="Disordered" evidence="1">
    <location>
        <begin position="403"/>
        <end position="462"/>
    </location>
</feature>
<sequence>MELVSEAVAVIGEQLAVLGKASAELSHRELIGLLAELTTVLRSVPALEHQILARLQAETEPHRLGESSWKRVLTTALRCSDREARRRLDRAETLGPRQAITGEPLAAVWEATAAAQAAGALGEEHVTVIAAFHAALPSWVDVDTRAQADRQLAELGAGLGPEALRAAAQRLGAMIDQDGPEPSESERLRKRSLTVGPQQRDGYSRLSGWLTPEARAMWDAIAAKQAAPGTYRPDADASGPEPGHEPDARTAGQRYHDAFQMLCQSALESGMLGSHNGLPVTVIVSTTLQELQNGAGVGVTGGGSLLPMPDLIRMAARAHHYLYVYDGHTGQSLYLGRAKRLANAAQRLVLHARDRGCTRPGCTAPGYWSQAHHAVTDWTAGGETNIDDLAFACPADHRLPDTTGWTTAKNTTNQTEWIPPPDLDWGQRRTNSYHHPERYLLADDVSEDGVSEDDVWEDGEDP</sequence>
<feature type="compositionally biased region" description="Acidic residues" evidence="1">
    <location>
        <begin position="444"/>
        <end position="462"/>
    </location>
</feature>
<keyword evidence="4" id="KW-1185">Reference proteome</keyword>
<protein>
    <recommendedName>
        <fullName evidence="2">HNH nuclease domain-containing protein</fullName>
    </recommendedName>
</protein>
<dbReference type="InterPro" id="IPR003870">
    <property type="entry name" value="DUF222"/>
</dbReference>
<dbReference type="EMBL" id="JACHVU010000009">
    <property type="protein sequence ID" value="MBB2992306.1"/>
    <property type="molecule type" value="Genomic_DNA"/>
</dbReference>
<feature type="domain" description="HNH nuclease" evidence="2">
    <location>
        <begin position="345"/>
        <end position="398"/>
    </location>
</feature>
<reference evidence="3 4" key="1">
    <citation type="submission" date="2020-08" db="EMBL/GenBank/DDBJ databases">
        <title>The Agave Microbiome: Exploring the role of microbial communities in plant adaptations to desert environments.</title>
        <authorList>
            <person name="Partida-Martinez L.P."/>
        </authorList>
    </citation>
    <scope>NUCLEOTIDE SEQUENCE [LARGE SCALE GENOMIC DNA]</scope>
    <source>
        <strain evidence="3 4">AT2.18</strain>
    </source>
</reference>
<name>A0A839QDP2_MYCIR</name>
<organism evidence="3 4">
    <name type="scientific">Mycolicibacterium iranicum</name>
    <name type="common">Mycobacterium iranicum</name>
    <dbReference type="NCBI Taxonomy" id="912594"/>
    <lineage>
        <taxon>Bacteria</taxon>
        <taxon>Bacillati</taxon>
        <taxon>Actinomycetota</taxon>
        <taxon>Actinomycetes</taxon>
        <taxon>Mycobacteriales</taxon>
        <taxon>Mycobacteriaceae</taxon>
        <taxon>Mycolicibacterium</taxon>
    </lineage>
</organism>
<dbReference type="InterPro" id="IPR003615">
    <property type="entry name" value="HNH_nuc"/>
</dbReference>
<evidence type="ECO:0000256" key="1">
    <source>
        <dbReference type="SAM" id="MobiDB-lite"/>
    </source>
</evidence>
<proteinExistence type="predicted"/>
<dbReference type="Pfam" id="PF02720">
    <property type="entry name" value="DUF222"/>
    <property type="match status" value="1"/>
</dbReference>
<gene>
    <name evidence="3" type="ORF">FHR72_003805</name>
</gene>
<dbReference type="Proteomes" id="UP000550501">
    <property type="component" value="Unassembled WGS sequence"/>
</dbReference>
<evidence type="ECO:0000313" key="4">
    <source>
        <dbReference type="Proteomes" id="UP000550501"/>
    </source>
</evidence>
<dbReference type="SMART" id="SM00507">
    <property type="entry name" value="HNHc"/>
    <property type="match status" value="1"/>
</dbReference>
<dbReference type="RefSeq" id="WP_183470931.1">
    <property type="nucleotide sequence ID" value="NZ_JACHVU010000009.1"/>
</dbReference>
<comment type="caution">
    <text evidence="3">The sequence shown here is derived from an EMBL/GenBank/DDBJ whole genome shotgun (WGS) entry which is preliminary data.</text>
</comment>
<feature type="region of interest" description="Disordered" evidence="1">
    <location>
        <begin position="227"/>
        <end position="250"/>
    </location>
</feature>
<evidence type="ECO:0000259" key="2">
    <source>
        <dbReference type="SMART" id="SM00507"/>
    </source>
</evidence>
<evidence type="ECO:0000313" key="3">
    <source>
        <dbReference type="EMBL" id="MBB2992306.1"/>
    </source>
</evidence>
<accession>A0A839QDP2</accession>
<feature type="compositionally biased region" description="Low complexity" evidence="1">
    <location>
        <begin position="403"/>
        <end position="415"/>
    </location>
</feature>
<dbReference type="AlphaFoldDB" id="A0A839QDP2"/>
<feature type="region of interest" description="Disordered" evidence="1">
    <location>
        <begin position="175"/>
        <end position="199"/>
    </location>
</feature>
<dbReference type="CDD" id="cd00085">
    <property type="entry name" value="HNHc"/>
    <property type="match status" value="1"/>
</dbReference>